<evidence type="ECO:0000313" key="4">
    <source>
        <dbReference type="EMBL" id="MFD1887754.1"/>
    </source>
</evidence>
<dbReference type="CDD" id="cd09679">
    <property type="entry name" value="Cas10_III"/>
    <property type="match status" value="1"/>
</dbReference>
<organism evidence="4 5">
    <name type="scientific">Paenibacillus wenxiniae</name>
    <dbReference type="NCBI Taxonomy" id="1636843"/>
    <lineage>
        <taxon>Bacteria</taxon>
        <taxon>Bacillati</taxon>
        <taxon>Bacillota</taxon>
        <taxon>Bacilli</taxon>
        <taxon>Bacillales</taxon>
        <taxon>Paenibacillaceae</taxon>
        <taxon>Paenibacillus</taxon>
    </lineage>
</organism>
<dbReference type="RefSeq" id="WP_347323956.1">
    <property type="nucleotide sequence ID" value="NZ_JBCGUH010000002.1"/>
</dbReference>
<dbReference type="InterPro" id="IPR013407">
    <property type="entry name" value="CRISPR-assoc_prot_Cmr2"/>
</dbReference>
<dbReference type="EMBL" id="JBHUEH010000032">
    <property type="protein sequence ID" value="MFD1887754.1"/>
    <property type="molecule type" value="Genomic_DNA"/>
</dbReference>
<dbReference type="Pfam" id="PF22335">
    <property type="entry name" value="Cas10-Cmr2_palm2"/>
    <property type="match status" value="1"/>
</dbReference>
<feature type="domain" description="GGDEF" evidence="3">
    <location>
        <begin position="324"/>
        <end position="456"/>
    </location>
</feature>
<name>A0ABW4RNW3_9BACL</name>
<dbReference type="InterPro" id="IPR054767">
    <property type="entry name" value="Cas10-Cmr2_palm2"/>
</dbReference>
<dbReference type="Gene3D" id="3.30.70.270">
    <property type="match status" value="1"/>
</dbReference>
<sequence>MMLFSIGPVQEFIAQARRTRDLWFGSHLLSELSWEGAMAFQKLGGKVVYPVLATDNGSDRGSAPNRILGIIGADVDPQHIAFNVRHAMSGVWMKHVKQARAQVEGLIKENTWDRQVADLIEYYAVWRRYSVDTSSYAETLAQVEHDMTARKTLRDFRQNEPGVLYGEMKSTLDGGRESVWLKPRDDAEAAKQQQQLLRLGIKKNEQLDAISVVKRIKTALSDQPTFPSVCEMAFLPFEKRLTEDTATSELVHAYQRQVNAYIGEKLLAGSTLKEPLDARLFYARRVEEYIDESTKGTLQEKEQCAQQVNQWLGELYQRIPEPTPYYAFIVADGDRMGHILRSIQNDEEHITFSNKLSAFSAEAKKIICGYEGQLIYGGGDDVMAYVPVHTCLQAAERLRQAFQDNVSSDTAGQSATLSVGMVIVHMLEPLEEVRQWAQAAEKHAKQQRNSLAIHVHKRGGGDQLQMSLSFTGDPVGTLNDLLIDFRQGYFSTQLAYELRNLYITYRQLAKSSSWLNQDSVLHEVLHDEIRRLAVKKKPTSISEELHQVFRSKLLDLFTGHSDSSIVLPNPLLRLQQLTEQLILTIQLEEVRVAHEGIHSSPTA</sequence>
<reference evidence="5" key="1">
    <citation type="journal article" date="2019" name="Int. J. Syst. Evol. Microbiol.">
        <title>The Global Catalogue of Microorganisms (GCM) 10K type strain sequencing project: providing services to taxonomists for standard genome sequencing and annotation.</title>
        <authorList>
            <consortium name="The Broad Institute Genomics Platform"/>
            <consortium name="The Broad Institute Genome Sequencing Center for Infectious Disease"/>
            <person name="Wu L."/>
            <person name="Ma J."/>
        </authorList>
    </citation>
    <scope>NUCLEOTIDE SEQUENCE [LARGE SCALE GENOMIC DNA]</scope>
    <source>
        <strain evidence="5">CCUG 54950</strain>
    </source>
</reference>
<keyword evidence="1" id="KW-0547">Nucleotide-binding</keyword>
<protein>
    <submittedName>
        <fullName evidence="4">Type III-B CRISPR-associated protein Cas10/Cmr2</fullName>
    </submittedName>
</protein>
<dbReference type="Pfam" id="PF12469">
    <property type="entry name" value="Cmr2_N"/>
    <property type="match status" value="1"/>
</dbReference>
<dbReference type="Gene3D" id="3.30.70.2220">
    <property type="entry name" value="CRISPR-Cas system, Cmr2 subunit, D1 domain, cysteine cluster"/>
    <property type="match status" value="1"/>
</dbReference>
<accession>A0ABW4RNW3</accession>
<dbReference type="InterPro" id="IPR024615">
    <property type="entry name" value="CRISPR-assoc_Cmr2_N"/>
</dbReference>
<dbReference type="InterPro" id="IPR000160">
    <property type="entry name" value="GGDEF_dom"/>
</dbReference>
<dbReference type="InterPro" id="IPR043128">
    <property type="entry name" value="Rev_trsase/Diguanyl_cyclase"/>
</dbReference>
<dbReference type="PROSITE" id="PS50887">
    <property type="entry name" value="GGDEF"/>
    <property type="match status" value="1"/>
</dbReference>
<dbReference type="InterPro" id="IPR038242">
    <property type="entry name" value="Cmr2_N"/>
</dbReference>
<comment type="caution">
    <text evidence="4">The sequence shown here is derived from an EMBL/GenBank/DDBJ whole genome shotgun (WGS) entry which is preliminary data.</text>
</comment>
<gene>
    <name evidence="4" type="primary">cas10</name>
    <name evidence="4" type="ORF">ACFSC9_19945</name>
</gene>
<evidence type="ECO:0000256" key="1">
    <source>
        <dbReference type="ARBA" id="ARBA00022741"/>
    </source>
</evidence>
<evidence type="ECO:0000256" key="2">
    <source>
        <dbReference type="ARBA" id="ARBA00023118"/>
    </source>
</evidence>
<evidence type="ECO:0000259" key="3">
    <source>
        <dbReference type="PROSITE" id="PS50887"/>
    </source>
</evidence>
<evidence type="ECO:0000313" key="5">
    <source>
        <dbReference type="Proteomes" id="UP001597233"/>
    </source>
</evidence>
<keyword evidence="5" id="KW-1185">Reference proteome</keyword>
<dbReference type="Proteomes" id="UP001597233">
    <property type="component" value="Unassembled WGS sequence"/>
</dbReference>
<proteinExistence type="predicted"/>
<keyword evidence="2" id="KW-0051">Antiviral defense</keyword>
<dbReference type="NCBIfam" id="TIGR02577">
    <property type="entry name" value="cas_TM1794_Cmr2"/>
    <property type="match status" value="1"/>
</dbReference>